<dbReference type="GO" id="GO:0005829">
    <property type="term" value="C:cytosol"/>
    <property type="evidence" value="ECO:0007669"/>
    <property type="project" value="TreeGrafter"/>
</dbReference>
<dbReference type="Proteomes" id="UP000005289">
    <property type="component" value="Chromosome"/>
</dbReference>
<keyword evidence="6" id="KW-1185">Reference proteome</keyword>
<evidence type="ECO:0000313" key="6">
    <source>
        <dbReference type="Proteomes" id="UP000005289"/>
    </source>
</evidence>
<reference evidence="5 6" key="1">
    <citation type="submission" date="2013-12" db="EMBL/GenBank/DDBJ databases">
        <authorList>
            <consortium name="DOE Joint Genome Institute"/>
            <person name="Muyzer G."/>
            <person name="Huntemann M."/>
            <person name="Han J."/>
            <person name="Chen A."/>
            <person name="Kyrpides N."/>
            <person name="Mavromatis K."/>
            <person name="Markowitz V."/>
            <person name="Palaniappan K."/>
            <person name="Ivanova N."/>
            <person name="Schaumberg A."/>
            <person name="Pati A."/>
            <person name="Liolios K."/>
            <person name="Nordberg H.P."/>
            <person name="Cantor M.N."/>
            <person name="Hua S.X."/>
            <person name="Woyke T."/>
        </authorList>
    </citation>
    <scope>NUCLEOTIDE SEQUENCE [LARGE SCALE GENOMIC DNA]</scope>
    <source>
        <strain evidence="5 6">ARh 1</strain>
    </source>
</reference>
<comment type="subcellular location">
    <subcellularLocation>
        <location evidence="4">Cytoplasm</location>
    </subcellularLocation>
</comment>
<protein>
    <recommendedName>
        <fullName evidence="4">Probable chorismate pyruvate-lyase</fullName>
        <shortName evidence="4">CL</shortName>
        <shortName evidence="4">CPL</shortName>
        <ecNumber evidence="4">4.1.3.40</ecNumber>
    </recommendedName>
</protein>
<dbReference type="HAMAP" id="MF_01632">
    <property type="entry name" value="UbiC"/>
    <property type="match status" value="1"/>
</dbReference>
<proteinExistence type="inferred from homology"/>
<name>W0DGV2_9GAMM</name>
<comment type="catalytic activity">
    <reaction evidence="4">
        <text>chorismate = 4-hydroxybenzoate + pyruvate</text>
        <dbReference type="Rhea" id="RHEA:16505"/>
        <dbReference type="ChEBI" id="CHEBI:15361"/>
        <dbReference type="ChEBI" id="CHEBI:17879"/>
        <dbReference type="ChEBI" id="CHEBI:29748"/>
        <dbReference type="EC" id="4.1.3.40"/>
    </reaction>
</comment>
<organism evidence="5 6">
    <name type="scientific">Thioalkalivibrio paradoxus ARh 1</name>
    <dbReference type="NCBI Taxonomy" id="713585"/>
    <lineage>
        <taxon>Bacteria</taxon>
        <taxon>Pseudomonadati</taxon>
        <taxon>Pseudomonadota</taxon>
        <taxon>Gammaproteobacteria</taxon>
        <taxon>Chromatiales</taxon>
        <taxon>Ectothiorhodospiraceae</taxon>
        <taxon>Thioalkalivibrio</taxon>
    </lineage>
</organism>
<dbReference type="HOGENOM" id="CLU_096824_3_0_6"/>
<evidence type="ECO:0000313" key="5">
    <source>
        <dbReference type="EMBL" id="AHE97606.1"/>
    </source>
</evidence>
<dbReference type="Gene3D" id="3.40.1410.10">
    <property type="entry name" value="Chorismate lyase-like"/>
    <property type="match status" value="1"/>
</dbReference>
<evidence type="ECO:0000256" key="4">
    <source>
        <dbReference type="HAMAP-Rule" id="MF_01632"/>
    </source>
</evidence>
<dbReference type="SUPFAM" id="SSF64288">
    <property type="entry name" value="Chorismate lyase-like"/>
    <property type="match status" value="1"/>
</dbReference>
<dbReference type="InterPro" id="IPR007440">
    <property type="entry name" value="Chorismate--pyruvate_lyase"/>
</dbReference>
<dbReference type="STRING" id="713585.THITH_04285"/>
<keyword evidence="1 4" id="KW-0963">Cytoplasm</keyword>
<dbReference type="UniPathway" id="UPA00232"/>
<dbReference type="EC" id="4.1.3.40" evidence="4"/>
<dbReference type="GO" id="GO:0008813">
    <property type="term" value="F:chorismate lyase activity"/>
    <property type="evidence" value="ECO:0007669"/>
    <property type="project" value="UniProtKB-UniRule"/>
</dbReference>
<dbReference type="Pfam" id="PF04345">
    <property type="entry name" value="Chor_lyase"/>
    <property type="match status" value="1"/>
</dbReference>
<evidence type="ECO:0000256" key="2">
    <source>
        <dbReference type="ARBA" id="ARBA00022688"/>
    </source>
</evidence>
<dbReference type="EMBL" id="CP007029">
    <property type="protein sequence ID" value="AHE97606.1"/>
    <property type="molecule type" value="Genomic_DNA"/>
</dbReference>
<comment type="function">
    <text evidence="4">Removes the pyruvyl group from chorismate, with concomitant aromatization of the ring, to provide 4-hydroxybenzoate (4HB) for the ubiquinone pathway.</text>
</comment>
<dbReference type="GO" id="GO:0042866">
    <property type="term" value="P:pyruvate biosynthetic process"/>
    <property type="evidence" value="ECO:0007669"/>
    <property type="project" value="UniProtKB-UniRule"/>
</dbReference>
<feature type="binding site" evidence="4">
    <location>
        <position position="58"/>
    </location>
    <ligand>
        <name>substrate</name>
    </ligand>
</feature>
<accession>W0DGV2</accession>
<dbReference type="PANTHER" id="PTHR38683">
    <property type="entry name" value="CHORISMATE PYRUVATE-LYASE"/>
    <property type="match status" value="1"/>
</dbReference>
<dbReference type="GO" id="GO:0006744">
    <property type="term" value="P:ubiquinone biosynthetic process"/>
    <property type="evidence" value="ECO:0007669"/>
    <property type="project" value="UniProtKB-UniRule"/>
</dbReference>
<keyword evidence="2 4" id="KW-0831">Ubiquinone biosynthesis</keyword>
<comment type="caution">
    <text evidence="4">Lacks conserved residue(s) required for the propagation of feature annotation.</text>
</comment>
<evidence type="ECO:0000256" key="1">
    <source>
        <dbReference type="ARBA" id="ARBA00022490"/>
    </source>
</evidence>
<comment type="similarity">
    <text evidence="4">Belongs to the UbiC family.</text>
</comment>
<sequence length="165" mass="18636">MPGLVRGWLLEPGSLTQRLRQGCPDGFHLDLLEQRLMRPLRDEALALGRPSHEVAMVRQVRLCCKGVVWVHARTVIPLPSLERGLRRLTRLGARPLGEVLFADPTMTRGEVEVIRLTPGHFLHAQSGAAGDEVLWGRRSVFTLQRQPLLVSEFFLPWLWRAGPGR</sequence>
<dbReference type="AlphaFoldDB" id="W0DGV2"/>
<gene>
    <name evidence="4" type="primary">ubiC</name>
    <name evidence="5" type="ORF">THITH_04285</name>
</gene>
<feature type="binding site" evidence="4">
    <location>
        <position position="152"/>
    </location>
    <ligand>
        <name>substrate</name>
    </ligand>
</feature>
<comment type="pathway">
    <text evidence="4">Cofactor biosynthesis; ubiquinone biosynthesis.</text>
</comment>
<keyword evidence="4 5" id="KW-0670">Pyruvate</keyword>
<keyword evidence="3 4" id="KW-0456">Lyase</keyword>
<dbReference type="KEGG" id="tti:THITH_04285"/>
<dbReference type="PANTHER" id="PTHR38683:SF1">
    <property type="entry name" value="CHORISMATE PYRUVATE-LYASE"/>
    <property type="match status" value="1"/>
</dbReference>
<evidence type="ECO:0000256" key="3">
    <source>
        <dbReference type="ARBA" id="ARBA00023239"/>
    </source>
</evidence>
<feature type="binding site" evidence="4">
    <location>
        <position position="96"/>
    </location>
    <ligand>
        <name>substrate</name>
    </ligand>
</feature>
<dbReference type="InterPro" id="IPR028978">
    <property type="entry name" value="Chorismate_lyase_/UTRA_dom_sf"/>
</dbReference>